<evidence type="ECO:0000313" key="1">
    <source>
        <dbReference type="EMBL" id="KAF8758584.1"/>
    </source>
</evidence>
<gene>
    <name evidence="1" type="ORF">RHS01_02803</name>
</gene>
<name>A0A8H7M8W3_9AGAM</name>
<reference evidence="1" key="1">
    <citation type="submission" date="2020-09" db="EMBL/GenBank/DDBJ databases">
        <title>Comparative genome analyses of four rice-infecting Rhizoctonia solani isolates reveal extensive enrichment of homogalacturonan modification genes.</title>
        <authorList>
            <person name="Lee D.-Y."/>
            <person name="Jeon J."/>
            <person name="Kim K.-T."/>
            <person name="Cheong K."/>
            <person name="Song H."/>
            <person name="Choi G."/>
            <person name="Ko J."/>
            <person name="Opiyo S.O."/>
            <person name="Zuo S."/>
            <person name="Madhav S."/>
            <person name="Lee Y.-H."/>
            <person name="Wang G.-L."/>
        </authorList>
    </citation>
    <scope>NUCLEOTIDE SEQUENCE</scope>
    <source>
        <strain evidence="1">AG1-IA B2</strain>
    </source>
</reference>
<dbReference type="EMBL" id="JACYCF010000003">
    <property type="protein sequence ID" value="KAF8758584.1"/>
    <property type="molecule type" value="Genomic_DNA"/>
</dbReference>
<evidence type="ECO:0000313" key="2">
    <source>
        <dbReference type="Proteomes" id="UP000614334"/>
    </source>
</evidence>
<accession>A0A8H7M8W3</accession>
<dbReference type="Proteomes" id="UP000614334">
    <property type="component" value="Unassembled WGS sequence"/>
</dbReference>
<sequence length="78" mass="8604">MNGAPGSIVSTSKLTKTEECLVPRLFENGRSLDELTKEGPPAAQIGNMQPIRDKWIEKVGWMVGRTVPSSMSEEDEEL</sequence>
<proteinExistence type="predicted"/>
<protein>
    <submittedName>
        <fullName evidence="1">Uncharacterized protein</fullName>
    </submittedName>
</protein>
<comment type="caution">
    <text evidence="1">The sequence shown here is derived from an EMBL/GenBank/DDBJ whole genome shotgun (WGS) entry which is preliminary data.</text>
</comment>
<dbReference type="AlphaFoldDB" id="A0A8H7M8W3"/>
<organism evidence="1 2">
    <name type="scientific">Rhizoctonia solani</name>
    <dbReference type="NCBI Taxonomy" id="456999"/>
    <lineage>
        <taxon>Eukaryota</taxon>
        <taxon>Fungi</taxon>
        <taxon>Dikarya</taxon>
        <taxon>Basidiomycota</taxon>
        <taxon>Agaricomycotina</taxon>
        <taxon>Agaricomycetes</taxon>
        <taxon>Cantharellales</taxon>
        <taxon>Ceratobasidiaceae</taxon>
        <taxon>Rhizoctonia</taxon>
    </lineage>
</organism>